<keyword evidence="1" id="KW-0472">Membrane</keyword>
<feature type="transmembrane region" description="Helical" evidence="1">
    <location>
        <begin position="31"/>
        <end position="52"/>
    </location>
</feature>
<dbReference type="EMBL" id="DTIN01000008">
    <property type="protein sequence ID" value="HFX12665.1"/>
    <property type="molecule type" value="Genomic_DNA"/>
</dbReference>
<gene>
    <name evidence="3" type="ORF">ENW00_00660</name>
</gene>
<dbReference type="AlphaFoldDB" id="A0A7C3RV61"/>
<evidence type="ECO:0000256" key="1">
    <source>
        <dbReference type="SAM" id="Phobius"/>
    </source>
</evidence>
<name>A0A7C3RV61_DICTH</name>
<proteinExistence type="predicted"/>
<evidence type="ECO:0000313" key="3">
    <source>
        <dbReference type="EMBL" id="HFX12665.1"/>
    </source>
</evidence>
<keyword evidence="1" id="KW-0812">Transmembrane</keyword>
<keyword evidence="1" id="KW-1133">Transmembrane helix</keyword>
<dbReference type="InterPro" id="IPR021309">
    <property type="entry name" value="YgaP-like_TM"/>
</dbReference>
<accession>A0A7C3RV61</accession>
<comment type="caution">
    <text evidence="3">The sequence shown here is derived from an EMBL/GenBank/DDBJ whole genome shotgun (WGS) entry which is preliminary data.</text>
</comment>
<evidence type="ECO:0000259" key="2">
    <source>
        <dbReference type="Pfam" id="PF11127"/>
    </source>
</evidence>
<organism evidence="3">
    <name type="scientific">Dictyoglomus thermophilum</name>
    <dbReference type="NCBI Taxonomy" id="14"/>
    <lineage>
        <taxon>Bacteria</taxon>
        <taxon>Pseudomonadati</taxon>
        <taxon>Dictyoglomota</taxon>
        <taxon>Dictyoglomia</taxon>
        <taxon>Dictyoglomales</taxon>
        <taxon>Dictyoglomaceae</taxon>
        <taxon>Dictyoglomus</taxon>
    </lineage>
</organism>
<reference evidence="3" key="1">
    <citation type="journal article" date="2020" name="mSystems">
        <title>Genome- and Community-Level Interaction Insights into Carbon Utilization and Element Cycling Functions of Hydrothermarchaeota in Hydrothermal Sediment.</title>
        <authorList>
            <person name="Zhou Z."/>
            <person name="Liu Y."/>
            <person name="Xu W."/>
            <person name="Pan J."/>
            <person name="Luo Z.H."/>
            <person name="Li M."/>
        </authorList>
    </citation>
    <scope>NUCLEOTIDE SEQUENCE [LARGE SCALE GENOMIC DNA]</scope>
    <source>
        <strain evidence="3">SpSt-81</strain>
    </source>
</reference>
<feature type="domain" description="Inner membrane protein YgaP-like transmembrane" evidence="2">
    <location>
        <begin position="1"/>
        <end position="62"/>
    </location>
</feature>
<sequence>MNIGKTDAIIRVIVGMILPHLTKWGIVSGTAWGIILHIIGFILVFTAAVRYCPLYKLINKSTA</sequence>
<protein>
    <submittedName>
        <fullName evidence="3">DUF2892 domain-containing protein</fullName>
    </submittedName>
</protein>
<dbReference type="Pfam" id="PF11127">
    <property type="entry name" value="YgaP-like_TM"/>
    <property type="match status" value="1"/>
</dbReference>